<dbReference type="AlphaFoldDB" id="A0A645HHL1"/>
<comment type="caution">
    <text evidence="1">The sequence shown here is derived from an EMBL/GenBank/DDBJ whole genome shotgun (WGS) entry which is preliminary data.</text>
</comment>
<proteinExistence type="predicted"/>
<accession>A0A645HHL1</accession>
<sequence>MLYGLEIMSGSIPTCSLSRIFAKLIIKSLDTSALISNFLISSLAVMITCPNAICSFNEESTKRNVSGQIDIGNKKVDVKDTFFSVFLPRYRLKLSSSSAHSLTNFWNICGPTTSVTSGILPKSRILKSLFRNVFEAG</sequence>
<organism evidence="1">
    <name type="scientific">bioreactor metagenome</name>
    <dbReference type="NCBI Taxonomy" id="1076179"/>
    <lineage>
        <taxon>unclassified sequences</taxon>
        <taxon>metagenomes</taxon>
        <taxon>ecological metagenomes</taxon>
    </lineage>
</organism>
<protein>
    <submittedName>
        <fullName evidence="1">Uncharacterized protein</fullName>
    </submittedName>
</protein>
<name>A0A645HHL1_9ZZZZ</name>
<reference evidence="1" key="1">
    <citation type="submission" date="2019-08" db="EMBL/GenBank/DDBJ databases">
        <authorList>
            <person name="Kucharzyk K."/>
            <person name="Murdoch R.W."/>
            <person name="Higgins S."/>
            <person name="Loffler F."/>
        </authorList>
    </citation>
    <scope>NUCLEOTIDE SEQUENCE</scope>
</reference>
<gene>
    <name evidence="1" type="ORF">SDC9_182648</name>
</gene>
<dbReference type="EMBL" id="VSSQ01088559">
    <property type="protein sequence ID" value="MPN35153.1"/>
    <property type="molecule type" value="Genomic_DNA"/>
</dbReference>
<evidence type="ECO:0000313" key="1">
    <source>
        <dbReference type="EMBL" id="MPN35153.1"/>
    </source>
</evidence>